<dbReference type="SUPFAM" id="SSF53474">
    <property type="entry name" value="alpha/beta-Hydrolases"/>
    <property type="match status" value="1"/>
</dbReference>
<evidence type="ECO:0000313" key="6">
    <source>
        <dbReference type="Proteomes" id="UP000053958"/>
    </source>
</evidence>
<dbReference type="STRING" id="1408163.A0A0F4YR94"/>
<dbReference type="InterPro" id="IPR002018">
    <property type="entry name" value="CarbesteraseB"/>
</dbReference>
<dbReference type="GO" id="GO:0016787">
    <property type="term" value="F:hydrolase activity"/>
    <property type="evidence" value="ECO:0007669"/>
    <property type="project" value="UniProtKB-KW"/>
</dbReference>
<dbReference type="RefSeq" id="XP_013327376.1">
    <property type="nucleotide sequence ID" value="XM_013471922.1"/>
</dbReference>
<sequence length="543" mass="59502">MLSFRSLVLTFFCLYVVAADTVVNLGYASYRGTALSNGISQWLGMRFAAPPVGKLRFAAPQDPPVMKGIQDATKHGPVCISTGKKTIPSGQSEDCLFLDVYAPTNVKKSTKLPVFFWIQGGGYNADSNANYNGTGLIEASGMNIVVVTFNYRVGPYGFLAGKEVQEGGSLNNGLKDQIKALEWVQKYIAQFGGDPGHVVVGGDSAGAGAITLLLSAYGGDGQLGNLFHATAAESQSFGTVLTVEESQFVYDNLTARTGCADSDDTLACLRSLDVATLQRQNYNIPFPGAEIPPLFMYGPTIDGELVPDYTDRLFQQGRFLKVPVIFGDDTNEGTVWVPKNTSSIAEADTFIQAQFPFIKPDQLDRINAMYMEGNNSQTTTYPDSGPYWQSASNAYGEMRYICPGIYVSSVFARYPETSNSNWNYHYAVEDPWDEKCGYGVKHTVEVNAIWGPEYVSSKAPSSYFTTNAPIVPVMQGYWTSFIRTFNPNTYRYPGSPEWKPWGTGGGGYNRIFIQTGNTSMEIVPMDQRSRCAYLSSISLDLRQ</sequence>
<evidence type="ECO:0000259" key="4">
    <source>
        <dbReference type="Pfam" id="PF00135"/>
    </source>
</evidence>
<dbReference type="Proteomes" id="UP000053958">
    <property type="component" value="Unassembled WGS sequence"/>
</dbReference>
<proteinExistence type="inferred from homology"/>
<dbReference type="OrthoDB" id="408631at2759"/>
<comment type="caution">
    <text evidence="5">The sequence shown here is derived from an EMBL/GenBank/DDBJ whole genome shotgun (WGS) entry which is preliminary data.</text>
</comment>
<feature type="chain" id="PRO_5005117196" description="Carboxylic ester hydrolase" evidence="3">
    <location>
        <begin position="20"/>
        <end position="543"/>
    </location>
</feature>
<keyword evidence="6" id="KW-1185">Reference proteome</keyword>
<organism evidence="5 6">
    <name type="scientific">Rasamsonia emersonii (strain ATCC 16479 / CBS 393.64 / IMI 116815)</name>
    <dbReference type="NCBI Taxonomy" id="1408163"/>
    <lineage>
        <taxon>Eukaryota</taxon>
        <taxon>Fungi</taxon>
        <taxon>Dikarya</taxon>
        <taxon>Ascomycota</taxon>
        <taxon>Pezizomycotina</taxon>
        <taxon>Eurotiomycetes</taxon>
        <taxon>Eurotiomycetidae</taxon>
        <taxon>Eurotiales</taxon>
        <taxon>Trichocomaceae</taxon>
        <taxon>Rasamsonia</taxon>
    </lineage>
</organism>
<dbReference type="Pfam" id="PF00135">
    <property type="entry name" value="COesterase"/>
    <property type="match status" value="1"/>
</dbReference>
<dbReference type="EC" id="3.1.1.-" evidence="3"/>
<dbReference type="PROSITE" id="PS00941">
    <property type="entry name" value="CARBOXYLESTERASE_B_2"/>
    <property type="match status" value="1"/>
</dbReference>
<dbReference type="InterPro" id="IPR029058">
    <property type="entry name" value="AB_hydrolase_fold"/>
</dbReference>
<dbReference type="GeneID" id="25317559"/>
<evidence type="ECO:0000256" key="3">
    <source>
        <dbReference type="RuleBase" id="RU361235"/>
    </source>
</evidence>
<evidence type="ECO:0000256" key="2">
    <source>
        <dbReference type="ARBA" id="ARBA00022801"/>
    </source>
</evidence>
<dbReference type="AlphaFoldDB" id="A0A0F4YR94"/>
<name>A0A0F4YR94_RASE3</name>
<evidence type="ECO:0000256" key="1">
    <source>
        <dbReference type="ARBA" id="ARBA00005964"/>
    </source>
</evidence>
<keyword evidence="2 3" id="KW-0378">Hydrolase</keyword>
<feature type="signal peptide" evidence="3">
    <location>
        <begin position="1"/>
        <end position="19"/>
    </location>
</feature>
<dbReference type="InterPro" id="IPR019819">
    <property type="entry name" value="Carboxylesterase_B_CS"/>
</dbReference>
<protein>
    <recommendedName>
        <fullName evidence="3">Carboxylic ester hydrolase</fullName>
        <ecNumber evidence="3">3.1.1.-</ecNumber>
    </recommendedName>
</protein>
<dbReference type="FunFam" id="3.40.50.1820:FF:000316">
    <property type="entry name" value="Carboxylic ester hydrolase"/>
    <property type="match status" value="1"/>
</dbReference>
<dbReference type="EMBL" id="LASV01000232">
    <property type="protein sequence ID" value="KKA20764.1"/>
    <property type="molecule type" value="Genomic_DNA"/>
</dbReference>
<comment type="similarity">
    <text evidence="1 3">Belongs to the type-B carboxylesterase/lipase family.</text>
</comment>
<dbReference type="InterPro" id="IPR050309">
    <property type="entry name" value="Type-B_Carboxylest/Lipase"/>
</dbReference>
<dbReference type="PROSITE" id="PS00122">
    <property type="entry name" value="CARBOXYLESTERASE_B_1"/>
    <property type="match status" value="1"/>
</dbReference>
<evidence type="ECO:0000313" key="5">
    <source>
        <dbReference type="EMBL" id="KKA20764.1"/>
    </source>
</evidence>
<feature type="domain" description="Carboxylesterase type B" evidence="4">
    <location>
        <begin position="21"/>
        <end position="511"/>
    </location>
</feature>
<dbReference type="PANTHER" id="PTHR11559">
    <property type="entry name" value="CARBOXYLESTERASE"/>
    <property type="match status" value="1"/>
</dbReference>
<dbReference type="InterPro" id="IPR019826">
    <property type="entry name" value="Carboxylesterase_B_AS"/>
</dbReference>
<dbReference type="ESTHER" id="talem-a0a0f4yr94">
    <property type="family name" value="Fungal_carboxylesterase_lipase"/>
</dbReference>
<dbReference type="Gene3D" id="3.40.50.1820">
    <property type="entry name" value="alpha/beta hydrolase"/>
    <property type="match status" value="1"/>
</dbReference>
<gene>
    <name evidence="5" type="ORF">T310_5214</name>
</gene>
<accession>A0A0F4YR94</accession>
<keyword evidence="3" id="KW-0732">Signal</keyword>
<reference evidence="5 6" key="1">
    <citation type="submission" date="2015-04" db="EMBL/GenBank/DDBJ databases">
        <authorList>
            <person name="Heijne W.H."/>
            <person name="Fedorova N.D."/>
            <person name="Nierman W.C."/>
            <person name="Vollebregt A.W."/>
            <person name="Zhao Z."/>
            <person name="Wu L."/>
            <person name="Kumar M."/>
            <person name="Stam H."/>
            <person name="van den Berg M.A."/>
            <person name="Pel H.J."/>
        </authorList>
    </citation>
    <scope>NUCLEOTIDE SEQUENCE [LARGE SCALE GENOMIC DNA]</scope>
    <source>
        <strain evidence="5 6">CBS 393.64</strain>
    </source>
</reference>